<dbReference type="Gene3D" id="3.40.50.150">
    <property type="entry name" value="Vaccinia Virus protein VP39"/>
    <property type="match status" value="1"/>
</dbReference>
<dbReference type="PANTHER" id="PTHR43542:SF1">
    <property type="entry name" value="METHYLTRANSFERASE"/>
    <property type="match status" value="1"/>
</dbReference>
<evidence type="ECO:0000313" key="7">
    <source>
        <dbReference type="EMBL" id="CAB4972283.1"/>
    </source>
</evidence>
<dbReference type="Pfam" id="PF03602">
    <property type="entry name" value="Cons_hypoth95"/>
    <property type="match status" value="1"/>
</dbReference>
<sequence length="189" mass="20519">MRIIAGVAKGRTLASVAGATRPTSDRAREGLFSSLMSEFGDFLGLSFLDLFAGSGAIGLEALSRGAVLVHAVERDESACKTIRANTELIGKTVGEFHLYPMSAHKFLEMPATTSYNIIYIDPPYDFSSKELDLLLIQLLAGGFIRADGLVAVERAAKAETLKWPVGYQPLRERKYGQALIYYAILAQNG</sequence>
<dbReference type="AlphaFoldDB" id="A0A6J7B3G2"/>
<dbReference type="EMBL" id="CAFBQK010000100">
    <property type="protein sequence ID" value="CAB5052637.1"/>
    <property type="molecule type" value="Genomic_DNA"/>
</dbReference>
<evidence type="ECO:0000313" key="5">
    <source>
        <dbReference type="EMBL" id="CAB4828629.1"/>
    </source>
</evidence>
<evidence type="ECO:0000256" key="2">
    <source>
        <dbReference type="ARBA" id="ARBA00022679"/>
    </source>
</evidence>
<dbReference type="CDD" id="cd02440">
    <property type="entry name" value="AdoMet_MTases"/>
    <property type="match status" value="1"/>
</dbReference>
<dbReference type="GO" id="GO:0008168">
    <property type="term" value="F:methyltransferase activity"/>
    <property type="evidence" value="ECO:0007669"/>
    <property type="project" value="UniProtKB-KW"/>
</dbReference>
<evidence type="ECO:0000313" key="8">
    <source>
        <dbReference type="EMBL" id="CAB5052637.1"/>
    </source>
</evidence>
<evidence type="ECO:0000313" key="6">
    <source>
        <dbReference type="EMBL" id="CAB4839914.1"/>
    </source>
</evidence>
<dbReference type="EMBL" id="CAFBRB010000149">
    <property type="protein sequence ID" value="CAB5077194.1"/>
    <property type="molecule type" value="Genomic_DNA"/>
</dbReference>
<gene>
    <name evidence="3" type="ORF">UFOPK2254_00551</name>
    <name evidence="4" type="ORF">UFOPK2646_00384</name>
    <name evidence="5" type="ORF">UFOPK3197_00698</name>
    <name evidence="6" type="ORF">UFOPK3241_00161</name>
    <name evidence="7" type="ORF">UFOPK3937_00216</name>
    <name evidence="8" type="ORF">UFOPK4265_00826</name>
    <name evidence="9" type="ORF">UFOPK4401_01148</name>
</gene>
<keyword evidence="2" id="KW-0808">Transferase</keyword>
<dbReference type="EMBL" id="CAFBOJ010000013">
    <property type="protein sequence ID" value="CAB4972283.1"/>
    <property type="molecule type" value="Genomic_DNA"/>
</dbReference>
<accession>A0A6J7B3G2</accession>
<dbReference type="InterPro" id="IPR004398">
    <property type="entry name" value="RNA_MeTrfase_RsmD"/>
</dbReference>
<keyword evidence="1" id="KW-0489">Methyltransferase</keyword>
<dbReference type="EMBL" id="CAFABI010000066">
    <property type="protein sequence ID" value="CAB4828629.1"/>
    <property type="molecule type" value="Genomic_DNA"/>
</dbReference>
<dbReference type="NCBIfam" id="TIGR00095">
    <property type="entry name" value="16S rRNA (guanine(966)-N(2))-methyltransferase RsmD"/>
    <property type="match status" value="1"/>
</dbReference>
<evidence type="ECO:0000256" key="1">
    <source>
        <dbReference type="ARBA" id="ARBA00022603"/>
    </source>
</evidence>
<protein>
    <submittedName>
        <fullName evidence="6">Unannotated protein</fullName>
    </submittedName>
</protein>
<proteinExistence type="predicted"/>
<evidence type="ECO:0000313" key="9">
    <source>
        <dbReference type="EMBL" id="CAB5077194.1"/>
    </source>
</evidence>
<evidence type="ECO:0000313" key="3">
    <source>
        <dbReference type="EMBL" id="CAB4657867.1"/>
    </source>
</evidence>
<dbReference type="PROSITE" id="PS00092">
    <property type="entry name" value="N6_MTASE"/>
    <property type="match status" value="1"/>
</dbReference>
<dbReference type="EMBL" id="CAFAZX010000004">
    <property type="protein sequence ID" value="CAB4839914.1"/>
    <property type="molecule type" value="Genomic_DNA"/>
</dbReference>
<dbReference type="SUPFAM" id="SSF53335">
    <property type="entry name" value="S-adenosyl-L-methionine-dependent methyltransferases"/>
    <property type="match status" value="1"/>
</dbReference>
<organism evidence="6">
    <name type="scientific">freshwater metagenome</name>
    <dbReference type="NCBI Taxonomy" id="449393"/>
    <lineage>
        <taxon>unclassified sequences</taxon>
        <taxon>metagenomes</taxon>
        <taxon>ecological metagenomes</taxon>
    </lineage>
</organism>
<dbReference type="InterPro" id="IPR029063">
    <property type="entry name" value="SAM-dependent_MTases_sf"/>
</dbReference>
<dbReference type="GO" id="GO:0031167">
    <property type="term" value="P:rRNA methylation"/>
    <property type="evidence" value="ECO:0007669"/>
    <property type="project" value="InterPro"/>
</dbReference>
<dbReference type="InterPro" id="IPR002052">
    <property type="entry name" value="DNA_methylase_N6_adenine_CS"/>
</dbReference>
<dbReference type="PANTHER" id="PTHR43542">
    <property type="entry name" value="METHYLTRANSFERASE"/>
    <property type="match status" value="1"/>
</dbReference>
<reference evidence="6" key="1">
    <citation type="submission" date="2020-05" db="EMBL/GenBank/DDBJ databases">
        <authorList>
            <person name="Chiriac C."/>
            <person name="Salcher M."/>
            <person name="Ghai R."/>
            <person name="Kavagutti S V."/>
        </authorList>
    </citation>
    <scope>NUCLEOTIDE SEQUENCE</scope>
</reference>
<evidence type="ECO:0000313" key="4">
    <source>
        <dbReference type="EMBL" id="CAB4699440.1"/>
    </source>
</evidence>
<name>A0A6J7B3G2_9ZZZZ</name>
<dbReference type="GO" id="GO:0003676">
    <property type="term" value="F:nucleic acid binding"/>
    <property type="evidence" value="ECO:0007669"/>
    <property type="project" value="InterPro"/>
</dbReference>
<dbReference type="EMBL" id="CAEZYB010000028">
    <property type="protein sequence ID" value="CAB4699440.1"/>
    <property type="molecule type" value="Genomic_DNA"/>
</dbReference>
<dbReference type="EMBL" id="CAEZWO010000040">
    <property type="protein sequence ID" value="CAB4657867.1"/>
    <property type="molecule type" value="Genomic_DNA"/>
</dbReference>
<dbReference type="PIRSF" id="PIRSF004553">
    <property type="entry name" value="CHP00095"/>
    <property type="match status" value="1"/>
</dbReference>